<dbReference type="InterPro" id="IPR003738">
    <property type="entry name" value="SRAP"/>
</dbReference>
<dbReference type="EMBL" id="JAFEUP010000004">
    <property type="protein sequence ID" value="MBM7061884.1"/>
    <property type="molecule type" value="Genomic_DNA"/>
</dbReference>
<evidence type="ECO:0000256" key="8">
    <source>
        <dbReference type="RuleBase" id="RU364100"/>
    </source>
</evidence>
<protein>
    <recommendedName>
        <fullName evidence="8">Abasic site processing protein</fullName>
        <ecNumber evidence="8">3.4.-.-</ecNumber>
    </recommendedName>
</protein>
<comment type="similarity">
    <text evidence="1 8">Belongs to the SOS response-associated peptidase family.</text>
</comment>
<keyword evidence="5" id="KW-0190">Covalent protein-DNA linkage</keyword>
<keyword evidence="2 8" id="KW-0645">Protease</keyword>
<name>A0ABS2IFM3_9GAMM</name>
<dbReference type="Pfam" id="PF02586">
    <property type="entry name" value="SRAP"/>
    <property type="match status" value="1"/>
</dbReference>
<evidence type="ECO:0000313" key="10">
    <source>
        <dbReference type="Proteomes" id="UP000717995"/>
    </source>
</evidence>
<keyword evidence="7" id="KW-0456">Lyase</keyword>
<dbReference type="PANTHER" id="PTHR13604">
    <property type="entry name" value="DC12-RELATED"/>
    <property type="match status" value="1"/>
</dbReference>
<dbReference type="RefSeq" id="WP_205349076.1">
    <property type="nucleotide sequence ID" value="NZ_JAFEUP010000004.1"/>
</dbReference>
<gene>
    <name evidence="9" type="ORF">JQX08_14330</name>
</gene>
<dbReference type="Gene3D" id="3.90.1680.10">
    <property type="entry name" value="SOS response associated peptidase-like"/>
    <property type="match status" value="1"/>
</dbReference>
<evidence type="ECO:0000256" key="6">
    <source>
        <dbReference type="ARBA" id="ARBA00023125"/>
    </source>
</evidence>
<comment type="caution">
    <text evidence="9">The sequence shown here is derived from an EMBL/GenBank/DDBJ whole genome shotgun (WGS) entry which is preliminary data.</text>
</comment>
<evidence type="ECO:0000256" key="5">
    <source>
        <dbReference type="ARBA" id="ARBA00023124"/>
    </source>
</evidence>
<evidence type="ECO:0000313" key="9">
    <source>
        <dbReference type="EMBL" id="MBM7061884.1"/>
    </source>
</evidence>
<keyword evidence="6" id="KW-0238">DNA-binding</keyword>
<keyword evidence="3" id="KW-0227">DNA damage</keyword>
<dbReference type="PANTHER" id="PTHR13604:SF0">
    <property type="entry name" value="ABASIC SITE PROCESSING PROTEIN HMCES"/>
    <property type="match status" value="1"/>
</dbReference>
<evidence type="ECO:0000256" key="7">
    <source>
        <dbReference type="ARBA" id="ARBA00023239"/>
    </source>
</evidence>
<dbReference type="InterPro" id="IPR036590">
    <property type="entry name" value="SRAP-like"/>
</dbReference>
<dbReference type="Proteomes" id="UP000717995">
    <property type="component" value="Unassembled WGS sequence"/>
</dbReference>
<proteinExistence type="inferred from homology"/>
<reference evidence="9 10" key="1">
    <citation type="submission" date="2021-02" db="EMBL/GenBank/DDBJ databases">
        <authorList>
            <person name="Lee D.-H."/>
        </authorList>
    </citation>
    <scope>NUCLEOTIDE SEQUENCE [LARGE SCALE GENOMIC DNA]</scope>
    <source>
        <strain evidence="9 10">UL073</strain>
    </source>
</reference>
<dbReference type="EC" id="3.4.-.-" evidence="8"/>
<evidence type="ECO:0000256" key="1">
    <source>
        <dbReference type="ARBA" id="ARBA00008136"/>
    </source>
</evidence>
<sequence length="227" mass="25702">MCGRYVSPDEAAMERYWHIGARHSGRWIRQCFNVAPTTTVPIVRNLAGEIEVVPARWGLIPGWWKDPRPPGMSFVARSEDAANKPLWRQSYRTQRCLLPAQGWYEWCAHEQTVTSSGRKTNQPYYLHAANDALIAIAGLWASWRDPDGQEVVSCALLTREAVPSIHAIHPRMPVVLAPHQFERWLADDQPPATLDALLHDTREDFVGHAVSTRVNNTHNDGPELLDE</sequence>
<accession>A0ABS2IFM3</accession>
<organism evidence="9 10">
    <name type="scientific">Zestomonas insulae</name>
    <dbReference type="NCBI Taxonomy" id="2809017"/>
    <lineage>
        <taxon>Bacteria</taxon>
        <taxon>Pseudomonadati</taxon>
        <taxon>Pseudomonadota</taxon>
        <taxon>Gammaproteobacteria</taxon>
        <taxon>Pseudomonadales</taxon>
        <taxon>Pseudomonadaceae</taxon>
        <taxon>Zestomonas</taxon>
    </lineage>
</organism>
<dbReference type="SUPFAM" id="SSF143081">
    <property type="entry name" value="BB1717-like"/>
    <property type="match status" value="1"/>
</dbReference>
<keyword evidence="4 8" id="KW-0378">Hydrolase</keyword>
<keyword evidence="10" id="KW-1185">Reference proteome</keyword>
<evidence type="ECO:0000256" key="4">
    <source>
        <dbReference type="ARBA" id="ARBA00022801"/>
    </source>
</evidence>
<evidence type="ECO:0000256" key="2">
    <source>
        <dbReference type="ARBA" id="ARBA00022670"/>
    </source>
</evidence>
<evidence type="ECO:0000256" key="3">
    <source>
        <dbReference type="ARBA" id="ARBA00022763"/>
    </source>
</evidence>